<protein>
    <submittedName>
        <fullName evidence="6">ECF-type sigma factor</fullName>
    </submittedName>
</protein>
<reference evidence="6" key="1">
    <citation type="submission" date="2023-01" db="EMBL/GenBank/DDBJ databases">
        <title>Whole genome sequence of Paucibacter sp. S2-9 isolated from pond sediment.</title>
        <authorList>
            <person name="Jung J.Y."/>
        </authorList>
    </citation>
    <scope>NUCLEOTIDE SEQUENCE</scope>
    <source>
        <strain evidence="6">S2-9</strain>
    </source>
</reference>
<dbReference type="NCBIfam" id="TIGR02999">
    <property type="entry name" value="Sig-70_X6"/>
    <property type="match status" value="1"/>
</dbReference>
<dbReference type="InterPro" id="IPR014284">
    <property type="entry name" value="RNA_pol_sigma-70_dom"/>
</dbReference>
<dbReference type="GO" id="GO:0016987">
    <property type="term" value="F:sigma factor activity"/>
    <property type="evidence" value="ECO:0007669"/>
    <property type="project" value="UniProtKB-KW"/>
</dbReference>
<proteinExistence type="inferred from homology"/>
<evidence type="ECO:0000256" key="4">
    <source>
        <dbReference type="ARBA" id="ARBA00023163"/>
    </source>
</evidence>
<dbReference type="PANTHER" id="PTHR43133:SF39">
    <property type="entry name" value="SIMILAR TO RNA POLYMERASE SIGMA-E FACTOR"/>
    <property type="match status" value="1"/>
</dbReference>
<evidence type="ECO:0000313" key="6">
    <source>
        <dbReference type="EMBL" id="WIT11730.1"/>
    </source>
</evidence>
<dbReference type="SUPFAM" id="SSF88659">
    <property type="entry name" value="Sigma3 and sigma4 domains of RNA polymerase sigma factors"/>
    <property type="match status" value="1"/>
</dbReference>
<gene>
    <name evidence="6" type="ORF">PFX98_23065</name>
</gene>
<keyword evidence="7" id="KW-1185">Reference proteome</keyword>
<evidence type="ECO:0000256" key="1">
    <source>
        <dbReference type="ARBA" id="ARBA00010641"/>
    </source>
</evidence>
<keyword evidence="4" id="KW-0804">Transcription</keyword>
<feature type="domain" description="RNA polymerase sigma-70 ECF-like HTH" evidence="5">
    <location>
        <begin position="16"/>
        <end position="192"/>
    </location>
</feature>
<keyword evidence="3" id="KW-0731">Sigma factor</keyword>
<dbReference type="InterPro" id="IPR036388">
    <property type="entry name" value="WH-like_DNA-bd_sf"/>
</dbReference>
<name>A0AA95NAL5_9BURK</name>
<dbReference type="Pfam" id="PF07638">
    <property type="entry name" value="Sigma70_ECF"/>
    <property type="match status" value="1"/>
</dbReference>
<dbReference type="KEGG" id="pais:PFX98_23065"/>
<dbReference type="Gene3D" id="1.10.1740.10">
    <property type="match status" value="1"/>
</dbReference>
<dbReference type="InterPro" id="IPR013325">
    <property type="entry name" value="RNA_pol_sigma_r2"/>
</dbReference>
<dbReference type="InterPro" id="IPR053812">
    <property type="entry name" value="HTH_Sigma70_ECF-like"/>
</dbReference>
<dbReference type="InterPro" id="IPR039425">
    <property type="entry name" value="RNA_pol_sigma-70-like"/>
</dbReference>
<evidence type="ECO:0000256" key="2">
    <source>
        <dbReference type="ARBA" id="ARBA00023015"/>
    </source>
</evidence>
<organism evidence="6 7">
    <name type="scientific">Paucibacter sediminis</name>
    <dbReference type="NCBI Taxonomy" id="3019553"/>
    <lineage>
        <taxon>Bacteria</taxon>
        <taxon>Pseudomonadati</taxon>
        <taxon>Pseudomonadota</taxon>
        <taxon>Betaproteobacteria</taxon>
        <taxon>Burkholderiales</taxon>
        <taxon>Sphaerotilaceae</taxon>
        <taxon>Roseateles</taxon>
    </lineage>
</organism>
<keyword evidence="2" id="KW-0805">Transcription regulation</keyword>
<sequence length="198" mass="21396">MTSAPAQPAPGDTVEAMTVLLQAWKKGDGAAFERVVQAVHGEFLRMAASRLRGHDAATLAKGDVVNEAMLRLMAAPSDWQNRAHFFATVSLTMRSVLREHARARLADKRGGGRVQLTLSSAALGEESMAADLLTLDALLDQLGAHDPRGAQVLELTYFAGLQRADIAEVLAISVPTVDRELRFARAWLAEQLGRELEA</sequence>
<dbReference type="SUPFAM" id="SSF88946">
    <property type="entry name" value="Sigma2 domain of RNA polymerase sigma factors"/>
    <property type="match status" value="1"/>
</dbReference>
<dbReference type="AlphaFoldDB" id="A0AA95NAL5"/>
<dbReference type="NCBIfam" id="TIGR02937">
    <property type="entry name" value="sigma70-ECF"/>
    <property type="match status" value="1"/>
</dbReference>
<dbReference type="InterPro" id="IPR013324">
    <property type="entry name" value="RNA_pol_sigma_r3/r4-like"/>
</dbReference>
<dbReference type="Proteomes" id="UP001177769">
    <property type="component" value="Chromosome"/>
</dbReference>
<dbReference type="EMBL" id="CP116346">
    <property type="protein sequence ID" value="WIT11730.1"/>
    <property type="molecule type" value="Genomic_DNA"/>
</dbReference>
<evidence type="ECO:0000259" key="5">
    <source>
        <dbReference type="Pfam" id="PF07638"/>
    </source>
</evidence>
<dbReference type="InterPro" id="IPR011517">
    <property type="entry name" value="RNA_pol_sigma70_ECF-like"/>
</dbReference>
<evidence type="ECO:0000313" key="7">
    <source>
        <dbReference type="Proteomes" id="UP001177769"/>
    </source>
</evidence>
<dbReference type="PANTHER" id="PTHR43133">
    <property type="entry name" value="RNA POLYMERASE ECF-TYPE SIGMA FACTO"/>
    <property type="match status" value="1"/>
</dbReference>
<accession>A0AA95NAL5</accession>
<evidence type="ECO:0000256" key="3">
    <source>
        <dbReference type="ARBA" id="ARBA00023082"/>
    </source>
</evidence>
<dbReference type="RefSeq" id="WP_285232815.1">
    <property type="nucleotide sequence ID" value="NZ_CP116346.1"/>
</dbReference>
<comment type="similarity">
    <text evidence="1">Belongs to the sigma-70 factor family. ECF subfamily.</text>
</comment>
<dbReference type="Gene3D" id="1.10.10.10">
    <property type="entry name" value="Winged helix-like DNA-binding domain superfamily/Winged helix DNA-binding domain"/>
    <property type="match status" value="1"/>
</dbReference>
<dbReference type="GO" id="GO:0006352">
    <property type="term" value="P:DNA-templated transcription initiation"/>
    <property type="evidence" value="ECO:0007669"/>
    <property type="project" value="InterPro"/>
</dbReference>